<sequence length="218" mass="24144">MSTSTPNQPGLRDRKKAATRQTISNVATQLFVERGFEKVSIDDIARAAAVARKTVFNYFPRKEDLVFDREEEVREIVRQALADRGEQAPVDAFQALMRRLLEERHSLFLISERAAQFWRAVAASPALTTRARELQVTLADDLAAMLADAAGRSHADPDASLAAAMLMDTLVVAYRDALRAFHDNREPAPAFMRVLERGFSGVNAALGDTPYSEARGKP</sequence>
<dbReference type="Gene3D" id="1.10.357.10">
    <property type="entry name" value="Tetracycline Repressor, domain 2"/>
    <property type="match status" value="1"/>
</dbReference>
<dbReference type="PANTHER" id="PTHR30055:SF234">
    <property type="entry name" value="HTH-TYPE TRANSCRIPTIONAL REGULATOR BETI"/>
    <property type="match status" value="1"/>
</dbReference>
<organism evidence="6 7">
    <name type="scientific">Dyella acidiphila</name>
    <dbReference type="NCBI Taxonomy" id="2775866"/>
    <lineage>
        <taxon>Bacteria</taxon>
        <taxon>Pseudomonadati</taxon>
        <taxon>Pseudomonadota</taxon>
        <taxon>Gammaproteobacteria</taxon>
        <taxon>Lysobacterales</taxon>
        <taxon>Rhodanobacteraceae</taxon>
        <taxon>Dyella</taxon>
    </lineage>
</organism>
<evidence type="ECO:0000313" key="6">
    <source>
        <dbReference type="EMBL" id="MBE1159867.1"/>
    </source>
</evidence>
<dbReference type="Proteomes" id="UP000651010">
    <property type="component" value="Unassembled WGS sequence"/>
</dbReference>
<keyword evidence="7" id="KW-1185">Reference proteome</keyword>
<protein>
    <submittedName>
        <fullName evidence="6">TetR family transcriptional regulator</fullName>
    </submittedName>
</protein>
<dbReference type="PANTHER" id="PTHR30055">
    <property type="entry name" value="HTH-TYPE TRANSCRIPTIONAL REGULATOR RUTR"/>
    <property type="match status" value="1"/>
</dbReference>
<evidence type="ECO:0000256" key="4">
    <source>
        <dbReference type="PROSITE-ProRule" id="PRU00335"/>
    </source>
</evidence>
<keyword evidence="2 4" id="KW-0238">DNA-binding</keyword>
<feature type="DNA-binding region" description="H-T-H motif" evidence="4">
    <location>
        <begin position="40"/>
        <end position="59"/>
    </location>
</feature>
<comment type="caution">
    <text evidence="6">The sequence shown here is derived from an EMBL/GenBank/DDBJ whole genome shotgun (WGS) entry which is preliminary data.</text>
</comment>
<dbReference type="InterPro" id="IPR009057">
    <property type="entry name" value="Homeodomain-like_sf"/>
</dbReference>
<name>A0ABR9G775_9GAMM</name>
<reference evidence="6 7" key="1">
    <citation type="submission" date="2020-09" db="EMBL/GenBank/DDBJ databases">
        <title>Dyella sp. 7MK23 isolated from forest soil.</title>
        <authorList>
            <person name="Fu J."/>
        </authorList>
    </citation>
    <scope>NUCLEOTIDE SEQUENCE [LARGE SCALE GENOMIC DNA]</scope>
    <source>
        <strain evidence="6 7">7MK23</strain>
    </source>
</reference>
<evidence type="ECO:0000313" key="7">
    <source>
        <dbReference type="Proteomes" id="UP000651010"/>
    </source>
</evidence>
<proteinExistence type="predicted"/>
<dbReference type="PRINTS" id="PR00455">
    <property type="entry name" value="HTHTETR"/>
</dbReference>
<feature type="domain" description="HTH tetR-type" evidence="5">
    <location>
        <begin position="17"/>
        <end position="77"/>
    </location>
</feature>
<evidence type="ECO:0000256" key="1">
    <source>
        <dbReference type="ARBA" id="ARBA00023015"/>
    </source>
</evidence>
<accession>A0ABR9G775</accession>
<gene>
    <name evidence="6" type="ORF">IGX34_05680</name>
</gene>
<evidence type="ECO:0000259" key="5">
    <source>
        <dbReference type="PROSITE" id="PS50977"/>
    </source>
</evidence>
<dbReference type="InterPro" id="IPR050109">
    <property type="entry name" value="HTH-type_TetR-like_transc_reg"/>
</dbReference>
<dbReference type="PROSITE" id="PS50977">
    <property type="entry name" value="HTH_TETR_2"/>
    <property type="match status" value="1"/>
</dbReference>
<dbReference type="RefSeq" id="WP_192554719.1">
    <property type="nucleotide sequence ID" value="NZ_JACZZA010000002.1"/>
</dbReference>
<dbReference type="Pfam" id="PF00440">
    <property type="entry name" value="TetR_N"/>
    <property type="match status" value="1"/>
</dbReference>
<evidence type="ECO:0000256" key="3">
    <source>
        <dbReference type="ARBA" id="ARBA00023163"/>
    </source>
</evidence>
<evidence type="ECO:0000256" key="2">
    <source>
        <dbReference type="ARBA" id="ARBA00023125"/>
    </source>
</evidence>
<keyword evidence="1" id="KW-0805">Transcription regulation</keyword>
<dbReference type="EMBL" id="JACZZA010000002">
    <property type="protein sequence ID" value="MBE1159867.1"/>
    <property type="molecule type" value="Genomic_DNA"/>
</dbReference>
<dbReference type="SUPFAM" id="SSF46689">
    <property type="entry name" value="Homeodomain-like"/>
    <property type="match status" value="1"/>
</dbReference>
<keyword evidence="3" id="KW-0804">Transcription</keyword>
<dbReference type="InterPro" id="IPR001647">
    <property type="entry name" value="HTH_TetR"/>
</dbReference>